<protein>
    <submittedName>
        <fullName evidence="1">Uncharacterized protein</fullName>
    </submittedName>
</protein>
<organism evidence="1 2">
    <name type="scientific">Caballeronia insecticola</name>
    <dbReference type="NCBI Taxonomy" id="758793"/>
    <lineage>
        <taxon>Bacteria</taxon>
        <taxon>Pseudomonadati</taxon>
        <taxon>Pseudomonadota</taxon>
        <taxon>Betaproteobacteria</taxon>
        <taxon>Burkholderiales</taxon>
        <taxon>Burkholderiaceae</taxon>
        <taxon>Caballeronia</taxon>
    </lineage>
</organism>
<dbReference type="HOGENOM" id="CLU_3248355_0_0_4"/>
<dbReference type="STRING" id="758793.BRPE64_CCDS02350"/>
<evidence type="ECO:0000313" key="2">
    <source>
        <dbReference type="Proteomes" id="UP000013966"/>
    </source>
</evidence>
<dbReference type="Proteomes" id="UP000013966">
    <property type="component" value="Chromosome 3"/>
</dbReference>
<dbReference type="AlphaFoldDB" id="R4WNW1"/>
<dbReference type="EMBL" id="AP013060">
    <property type="protein sequence ID" value="BAN26318.1"/>
    <property type="molecule type" value="Genomic_DNA"/>
</dbReference>
<gene>
    <name evidence="1" type="ORF">BRPE64_CCDS02350</name>
</gene>
<keyword evidence="2" id="KW-1185">Reference proteome</keyword>
<reference evidence="1 2" key="1">
    <citation type="journal article" date="2013" name="Genome Announc.">
        <title>Complete Genome Sequence of Burkholderia sp. Strain RPE64, Bacterial Symbiont of the Bean Bug Riptortus pedestris.</title>
        <authorList>
            <person name="Shibata T.F."/>
            <person name="Maeda T."/>
            <person name="Nikoh N."/>
            <person name="Yamaguchi K."/>
            <person name="Oshima K."/>
            <person name="Hattori M."/>
            <person name="Nishiyama T."/>
            <person name="Hasebe M."/>
            <person name="Fukatsu T."/>
            <person name="Kikuchi Y."/>
            <person name="Shigenobu S."/>
        </authorList>
    </citation>
    <scope>NUCLEOTIDE SEQUENCE [LARGE SCALE GENOMIC DNA]</scope>
</reference>
<accession>R4WNW1</accession>
<proteinExistence type="predicted"/>
<evidence type="ECO:0000313" key="1">
    <source>
        <dbReference type="EMBL" id="BAN26318.1"/>
    </source>
</evidence>
<name>R4WNW1_9BURK</name>
<reference evidence="1 2" key="2">
    <citation type="journal article" date="2018" name="Int. J. Syst. Evol. Microbiol.">
        <title>Burkholderia insecticola sp. nov., a gut symbiotic bacterium of the bean bug Riptortus pedestris.</title>
        <authorList>
            <person name="Takeshita K."/>
            <person name="Tamaki H."/>
            <person name="Ohbayashi T."/>
            <person name="Meng X.-Y."/>
            <person name="Sone T."/>
            <person name="Mitani Y."/>
            <person name="Peeters C."/>
            <person name="Kikuchi Y."/>
            <person name="Vandamme P."/>
        </authorList>
    </citation>
    <scope>NUCLEOTIDE SEQUENCE [LARGE SCALE GENOMIC DNA]</scope>
    <source>
        <strain evidence="1">RPE64</strain>
    </source>
</reference>
<sequence>MIASALECVLNVDSCVSVGSPFSAFSLFRFFHQGSIHGCDFG</sequence>
<dbReference type="KEGG" id="buo:BRPE64_CCDS02350"/>